<name>A0A251MU31_PRUPE</name>
<dbReference type="Proteomes" id="UP000006882">
    <property type="component" value="Chromosome G8"/>
</dbReference>
<accession>A0A251MU31</accession>
<keyword evidence="2" id="KW-1185">Reference proteome</keyword>
<sequence>MMVLNAPNNHLPAPSLQSLIIVRVLDFAQDVVLPCVAAFATCVACSGRPIKEKGSTAAPPSLKNHLERSEFAPFVVLTLNPKPSLPLTSCHHEQ</sequence>
<proteinExistence type="predicted"/>
<gene>
    <name evidence="1" type="ORF">PRUPE_8G062900</name>
</gene>
<reference evidence="1" key="2">
    <citation type="submission" date="2016-12" db="EMBL/GenBank/DDBJ databases">
        <title>WGS assembly of Prunus persica.</title>
        <authorList>
            <person name="Verde I."/>
            <person name="Jenkins J."/>
            <person name="Dondini L."/>
            <person name="Micali S."/>
            <person name="Pagliarani G."/>
            <person name="Vendramin E."/>
            <person name="Paris R."/>
            <person name="Aramini V."/>
            <person name="Gazza L."/>
            <person name="Rossini L."/>
            <person name="Bassi D."/>
            <person name="Troggio M."/>
            <person name="Shu S."/>
            <person name="Grimwood J.H."/>
            <person name="Tartarini S."/>
            <person name="Dettori M.T."/>
            <person name="Schmutz J."/>
        </authorList>
    </citation>
    <scope>NUCLEOTIDE SEQUENCE</scope>
</reference>
<evidence type="ECO:0000313" key="2">
    <source>
        <dbReference type="Proteomes" id="UP000006882"/>
    </source>
</evidence>
<reference evidence="1 2" key="1">
    <citation type="journal article" date="2013" name="Nat. Genet.">
        <title>The high-quality draft genome of peach (Prunus persica) identifies unique patterns of genetic diversity, domestication and genome evolution.</title>
        <authorList>
            <consortium name="International Peach Genome Initiative"/>
            <person name="Verde I."/>
            <person name="Abbott A.G."/>
            <person name="Scalabrin S."/>
            <person name="Jung S."/>
            <person name="Shu S."/>
            <person name="Marroni F."/>
            <person name="Zhebentyayeva T."/>
            <person name="Dettori M.T."/>
            <person name="Grimwood J."/>
            <person name="Cattonaro F."/>
            <person name="Zuccolo A."/>
            <person name="Rossini L."/>
            <person name="Jenkins J."/>
            <person name="Vendramin E."/>
            <person name="Meisel L.A."/>
            <person name="Decroocq V."/>
            <person name="Sosinski B."/>
            <person name="Prochnik S."/>
            <person name="Mitros T."/>
            <person name="Policriti A."/>
            <person name="Cipriani G."/>
            <person name="Dondini L."/>
            <person name="Ficklin S."/>
            <person name="Goodstein D.M."/>
            <person name="Xuan P."/>
            <person name="Del Fabbro C."/>
            <person name="Aramini V."/>
            <person name="Copetti D."/>
            <person name="Gonzalez S."/>
            <person name="Horner D.S."/>
            <person name="Falchi R."/>
            <person name="Lucas S."/>
            <person name="Mica E."/>
            <person name="Maldonado J."/>
            <person name="Lazzari B."/>
            <person name="Bielenberg D."/>
            <person name="Pirona R."/>
            <person name="Miculan M."/>
            <person name="Barakat A."/>
            <person name="Testolin R."/>
            <person name="Stella A."/>
            <person name="Tartarini S."/>
            <person name="Tonutti P."/>
            <person name="Arus P."/>
            <person name="Orellana A."/>
            <person name="Wells C."/>
            <person name="Main D."/>
            <person name="Vizzotto G."/>
            <person name="Silva H."/>
            <person name="Salamini F."/>
            <person name="Schmutz J."/>
            <person name="Morgante M."/>
            <person name="Rokhsar D.S."/>
        </authorList>
    </citation>
    <scope>NUCLEOTIDE SEQUENCE [LARGE SCALE GENOMIC DNA]</scope>
    <source>
        <strain evidence="2">cv. Nemared</strain>
    </source>
</reference>
<dbReference type="EMBL" id="CM007658">
    <property type="protein sequence ID" value="ONH90599.1"/>
    <property type="molecule type" value="Genomic_DNA"/>
</dbReference>
<protein>
    <submittedName>
        <fullName evidence="1">Uncharacterized protein</fullName>
    </submittedName>
</protein>
<dbReference type="AlphaFoldDB" id="A0A251MU31"/>
<organism evidence="1 2">
    <name type="scientific">Prunus persica</name>
    <name type="common">Peach</name>
    <name type="synonym">Amygdalus persica</name>
    <dbReference type="NCBI Taxonomy" id="3760"/>
    <lineage>
        <taxon>Eukaryota</taxon>
        <taxon>Viridiplantae</taxon>
        <taxon>Streptophyta</taxon>
        <taxon>Embryophyta</taxon>
        <taxon>Tracheophyta</taxon>
        <taxon>Spermatophyta</taxon>
        <taxon>Magnoliopsida</taxon>
        <taxon>eudicotyledons</taxon>
        <taxon>Gunneridae</taxon>
        <taxon>Pentapetalae</taxon>
        <taxon>rosids</taxon>
        <taxon>fabids</taxon>
        <taxon>Rosales</taxon>
        <taxon>Rosaceae</taxon>
        <taxon>Amygdaloideae</taxon>
        <taxon>Amygdaleae</taxon>
        <taxon>Prunus</taxon>
    </lineage>
</organism>
<dbReference type="Gramene" id="ONH90599">
    <property type="protein sequence ID" value="ONH90599"/>
    <property type="gene ID" value="PRUPE_8G062900"/>
</dbReference>
<dbReference type="Gramene" id="ONH90600">
    <property type="protein sequence ID" value="ONH90600"/>
    <property type="gene ID" value="PRUPE_8G062900"/>
</dbReference>
<dbReference type="EMBL" id="CM007658">
    <property type="protein sequence ID" value="ONH90600.1"/>
    <property type="molecule type" value="Genomic_DNA"/>
</dbReference>
<evidence type="ECO:0000313" key="1">
    <source>
        <dbReference type="EMBL" id="ONH90600.1"/>
    </source>
</evidence>